<dbReference type="AlphaFoldDB" id="A0A1G6LRE7"/>
<keyword evidence="1 4" id="KW-0436">Ligase</keyword>
<comment type="catalytic activity">
    <reaction evidence="4">
        <text>beta-D-GlcNAc-(1-&gt;4)-Mur2Ac(oyl-L-Ala-gamma-D-O-P-Glu-L-Lys-D-Ala-D-Ala)-di-trans,octa-cis-undecaprenyl diphosphate + NH4(+) = beta-D-GlcNAc-(1-&gt;4)-Mur2Ac(oyl-L-Ala-D-isoglutaminyl-L-Lys-D-Ala-D-Ala)-di-trans,octa-cis-undecaprenyl diphosphate + phosphate + H(+)</text>
        <dbReference type="Rhea" id="RHEA:57932"/>
        <dbReference type="ChEBI" id="CHEBI:15378"/>
        <dbReference type="ChEBI" id="CHEBI:28938"/>
        <dbReference type="ChEBI" id="CHEBI:43474"/>
        <dbReference type="ChEBI" id="CHEBI:62233"/>
        <dbReference type="ChEBI" id="CHEBI:143132"/>
    </reaction>
</comment>
<dbReference type="Gene3D" id="3.40.1190.10">
    <property type="entry name" value="Mur-like, catalytic domain"/>
    <property type="match status" value="1"/>
</dbReference>
<evidence type="ECO:0000256" key="1">
    <source>
        <dbReference type="ARBA" id="ARBA00022598"/>
    </source>
</evidence>
<dbReference type="EMBL" id="FMZE01000002">
    <property type="protein sequence ID" value="SDC45286.1"/>
    <property type="molecule type" value="Genomic_DNA"/>
</dbReference>
<feature type="active site" evidence="4">
    <location>
        <position position="354"/>
    </location>
</feature>
<keyword evidence="6" id="KW-1185">Reference proteome</keyword>
<sequence>MANHRIARRNTVSVPGVAVPAPRALPLRTRAALAAGKLAAGASRRTGRGTGAVIGGRTALKLDPGALARLGQDRTVLLVTGTNGKTTTSLMLTRILSVLGSVAANSTGANMPDGLLAALTERPDAPYAVLEVDENYVPWVADRVRPAGIVLLNLSRDQLDRVGEVRSTERDLRAAVARLTDTFVVANCDDALVTSAAIEAADPLWVAAGTTWRDDSTACARCGQAVQRDEESWGCVCGLARPRPAWALRGQTLVTPEGTELPLDLQLPGRANAANAAIAVAAAARLGVQPELATAQLRAITDVAGRYRQADVAGHQVRLLLAKNPAGWGETLPLVEGARSVVIAVNSREADGRDMSWLWDVPFERLRGHTVVASGERATDLAVRLCYGDVPHRVEPDPLKAVAELEPGPVDLIANYTAFRTLTVRLNHG</sequence>
<organism evidence="5 6">
    <name type="scientific">Prauserella marina</name>
    <dbReference type="NCBI Taxonomy" id="530584"/>
    <lineage>
        <taxon>Bacteria</taxon>
        <taxon>Bacillati</taxon>
        <taxon>Actinomycetota</taxon>
        <taxon>Actinomycetes</taxon>
        <taxon>Pseudonocardiales</taxon>
        <taxon>Pseudonocardiaceae</taxon>
        <taxon>Prauserella</taxon>
    </lineage>
</organism>
<feature type="binding site" evidence="4">
    <location>
        <position position="237"/>
    </location>
    <ligand>
        <name>Zn(2+)</name>
        <dbReference type="ChEBI" id="CHEBI:29105"/>
    </ligand>
</feature>
<comment type="catalytic activity">
    <reaction evidence="4">
        <text>beta-D-GlcNAc-(1-&gt;4)-Mur2Ac(oyl-L-Ala-gamma-D-Glu-L-Lys-D-Ala-D-Ala)-di-trans,octa-cis-undecaprenyl diphosphate + ATP = beta-D-GlcNAc-(1-&gt;4)-Mur2Ac(oyl-L-Ala-gamma-D-O-P-Glu-L-Lys-D-Ala-D-Ala)-di-trans,octa-cis-undecaprenyl diphosphate + ADP</text>
        <dbReference type="Rhea" id="RHEA:59488"/>
        <dbReference type="ChEBI" id="CHEBI:30616"/>
        <dbReference type="ChEBI" id="CHEBI:60033"/>
        <dbReference type="ChEBI" id="CHEBI:143132"/>
        <dbReference type="ChEBI" id="CHEBI:456216"/>
    </reaction>
</comment>
<keyword evidence="3 4" id="KW-0067">ATP-binding</keyword>
<dbReference type="PANTHER" id="PTHR23135:SF7">
    <property type="entry name" value="LIPID II ISOGLUTAMINYL SYNTHASE (GLUTAMINE-HYDROLYZING) SUBUNIT MURT"/>
    <property type="match status" value="1"/>
</dbReference>
<dbReference type="InterPro" id="IPR036565">
    <property type="entry name" value="Mur-like_cat_sf"/>
</dbReference>
<comment type="catalytic activity">
    <reaction evidence="4">
        <text>beta-D-GlcNAc-(1-&gt;4)-Mur2Ac(oyl-L-Ala-gamma-D-Glu-L-Lys-D-Ala-D-Ala)-di-trans,octa-cis-undecaprenyl diphosphate + L-glutamine + ATP + H2O = beta-D-GlcNAc-(1-&gt;4)-Mur2Ac(oyl-L-Ala-D-isoglutaminyl-L-Lys-D-Ala-D-Ala)-di-trans,octa-cis-undecaprenyl diphosphate + L-glutamate + ADP + phosphate + H(+)</text>
        <dbReference type="Rhea" id="RHEA:57928"/>
        <dbReference type="ChEBI" id="CHEBI:15377"/>
        <dbReference type="ChEBI" id="CHEBI:15378"/>
        <dbReference type="ChEBI" id="CHEBI:29985"/>
        <dbReference type="ChEBI" id="CHEBI:30616"/>
        <dbReference type="ChEBI" id="CHEBI:43474"/>
        <dbReference type="ChEBI" id="CHEBI:58359"/>
        <dbReference type="ChEBI" id="CHEBI:60033"/>
        <dbReference type="ChEBI" id="CHEBI:62233"/>
        <dbReference type="ChEBI" id="CHEBI:456216"/>
        <dbReference type="EC" id="6.3.5.13"/>
    </reaction>
</comment>
<comment type="pathway">
    <text evidence="4">Cell wall biogenesis; peptidoglycan biosynthesis.</text>
</comment>
<evidence type="ECO:0000256" key="2">
    <source>
        <dbReference type="ARBA" id="ARBA00022741"/>
    </source>
</evidence>
<feature type="binding site" evidence="4">
    <location>
        <position position="219"/>
    </location>
    <ligand>
        <name>Zn(2+)</name>
        <dbReference type="ChEBI" id="CHEBI:29105"/>
    </ligand>
</feature>
<keyword evidence="2 4" id="KW-0547">Nucleotide-binding</keyword>
<dbReference type="EC" id="6.3.5.13" evidence="4"/>
<dbReference type="GO" id="GO:0008270">
    <property type="term" value="F:zinc ion binding"/>
    <property type="evidence" value="ECO:0007669"/>
    <property type="project" value="UniProtKB-UniRule"/>
</dbReference>
<keyword evidence="4" id="KW-0479">Metal-binding</keyword>
<feature type="binding site" evidence="4">
    <location>
        <position position="235"/>
    </location>
    <ligand>
        <name>Zn(2+)</name>
        <dbReference type="ChEBI" id="CHEBI:29105"/>
    </ligand>
</feature>
<dbReference type="PROSITE" id="PS01011">
    <property type="entry name" value="FOLYLPOLYGLU_SYNT_1"/>
    <property type="match status" value="1"/>
</dbReference>
<proteinExistence type="inferred from homology"/>
<comment type="subunit">
    <text evidence="4">Forms a heterodimer with GatD.</text>
</comment>
<gene>
    <name evidence="4" type="primary">murT</name>
    <name evidence="5" type="ORF">SAMN05421630_102165</name>
</gene>
<evidence type="ECO:0000313" key="5">
    <source>
        <dbReference type="EMBL" id="SDC45286.1"/>
    </source>
</evidence>
<dbReference type="OrthoDB" id="9803907at2"/>
<comment type="function">
    <text evidence="4">The lipid II isoglutaminyl synthase complex catalyzes the formation of alpha-D-isoglutamine in the cell wall lipid II stem peptide. The MurT subunit catalyzes the ATP-dependent amidation of D-glutamate residue of lipid II, converting it to an isoglutamine residue.</text>
</comment>
<dbReference type="PANTHER" id="PTHR23135">
    <property type="entry name" value="MUR LIGASE FAMILY MEMBER"/>
    <property type="match status" value="1"/>
</dbReference>
<dbReference type="InterPro" id="IPR043703">
    <property type="entry name" value="Lipid_II_synth_MurT"/>
</dbReference>
<dbReference type="Proteomes" id="UP000199494">
    <property type="component" value="Unassembled WGS sequence"/>
</dbReference>
<evidence type="ECO:0000256" key="3">
    <source>
        <dbReference type="ARBA" id="ARBA00022840"/>
    </source>
</evidence>
<dbReference type="InterPro" id="IPR013221">
    <property type="entry name" value="Mur_ligase_cen"/>
</dbReference>
<dbReference type="SUPFAM" id="SSF53623">
    <property type="entry name" value="MurD-like peptide ligases, catalytic domain"/>
    <property type="match status" value="1"/>
</dbReference>
<name>A0A1G6LRE7_9PSEU</name>
<dbReference type="GO" id="GO:0008360">
    <property type="term" value="P:regulation of cell shape"/>
    <property type="evidence" value="ECO:0007669"/>
    <property type="project" value="UniProtKB-KW"/>
</dbReference>
<dbReference type="InterPro" id="IPR013564">
    <property type="entry name" value="MurT_C"/>
</dbReference>
<reference evidence="5 6" key="1">
    <citation type="submission" date="2016-10" db="EMBL/GenBank/DDBJ databases">
        <authorList>
            <person name="de Groot N.N."/>
        </authorList>
    </citation>
    <scope>NUCLEOTIDE SEQUENCE [LARGE SCALE GENOMIC DNA]</scope>
    <source>
        <strain evidence="5 6">CGMCC 4.5506</strain>
    </source>
</reference>
<evidence type="ECO:0000256" key="4">
    <source>
        <dbReference type="HAMAP-Rule" id="MF_02214"/>
    </source>
</evidence>
<protein>
    <recommendedName>
        <fullName evidence="4">Lipid II isoglutaminyl synthase (glutamine-hydrolyzing) subunit MurT</fullName>
        <ecNumber evidence="4">6.3.5.13</ecNumber>
    </recommendedName>
</protein>
<evidence type="ECO:0000313" key="6">
    <source>
        <dbReference type="Proteomes" id="UP000199494"/>
    </source>
</evidence>
<keyword evidence="4" id="KW-0133">Cell shape</keyword>
<dbReference type="Pfam" id="PF08245">
    <property type="entry name" value="Mur_ligase_M"/>
    <property type="match status" value="1"/>
</dbReference>
<dbReference type="GO" id="GO:0140282">
    <property type="term" value="F:carbon-nitrogen ligase activity on lipid II"/>
    <property type="evidence" value="ECO:0007669"/>
    <property type="project" value="UniProtKB-UniRule"/>
</dbReference>
<dbReference type="Pfam" id="PF08353">
    <property type="entry name" value="MurT_C"/>
    <property type="match status" value="1"/>
</dbReference>
<keyword evidence="4" id="KW-0862">Zinc</keyword>
<dbReference type="GO" id="GO:0005524">
    <property type="term" value="F:ATP binding"/>
    <property type="evidence" value="ECO:0007669"/>
    <property type="project" value="UniProtKB-UniRule"/>
</dbReference>
<comment type="similarity">
    <text evidence="4">Belongs to the MurCDEF family. MurT subfamily.</text>
</comment>
<dbReference type="RefSeq" id="WP_091799434.1">
    <property type="nucleotide sequence ID" value="NZ_CP016353.1"/>
</dbReference>
<dbReference type="GO" id="GO:0071555">
    <property type="term" value="P:cell wall organization"/>
    <property type="evidence" value="ECO:0007669"/>
    <property type="project" value="UniProtKB-KW"/>
</dbReference>
<keyword evidence="4" id="KW-0573">Peptidoglycan synthesis</keyword>
<dbReference type="STRING" id="530584.SAMN05421630_102165"/>
<dbReference type="GO" id="GO:0009252">
    <property type="term" value="P:peptidoglycan biosynthetic process"/>
    <property type="evidence" value="ECO:0007669"/>
    <property type="project" value="UniProtKB-UniRule"/>
</dbReference>
<accession>A0A1G6LRE7</accession>
<keyword evidence="4" id="KW-0961">Cell wall biogenesis/degradation</keyword>
<dbReference type="HAMAP" id="MF_02214">
    <property type="entry name" value="Lipid_II_synth_MurT"/>
    <property type="match status" value="1"/>
</dbReference>
<feature type="binding site" evidence="4">
    <location>
        <position position="222"/>
    </location>
    <ligand>
        <name>Zn(2+)</name>
        <dbReference type="ChEBI" id="CHEBI:29105"/>
    </ligand>
</feature>
<dbReference type="UniPathway" id="UPA00219"/>
<dbReference type="InterPro" id="IPR018109">
    <property type="entry name" value="Folylpolyglutamate_synth_CS"/>
</dbReference>
<dbReference type="GO" id="GO:0004326">
    <property type="term" value="F:tetrahydrofolylpolyglutamate synthase activity"/>
    <property type="evidence" value="ECO:0007669"/>
    <property type="project" value="InterPro"/>
</dbReference>